<evidence type="ECO:0000313" key="7">
    <source>
        <dbReference type="Proteomes" id="UP000007947"/>
    </source>
</evidence>
<sequence length="207" mass="22451">MIDHRSGPRRRGIVLEEAIREAALAELTEVGYGNLSMERVAQRARASKASVYSRWPSRAELVADLAHALMPDASDAPDTGDLRGDLISLFRAIAEVLAGPAGEALRGLLAEVLPDPARTLEIRSRSQHSARRALETVVQRAVDRGEVDANAVTPRRLDAGPAMLRQQFLFAGAPIPDDIIVGIVDEVALPLLIGLADQQREPFVRVE</sequence>
<evidence type="ECO:0000256" key="2">
    <source>
        <dbReference type="ARBA" id="ARBA00023125"/>
    </source>
</evidence>
<dbReference type="GO" id="GO:0000976">
    <property type="term" value="F:transcription cis-regulatory region binding"/>
    <property type="evidence" value="ECO:0007669"/>
    <property type="project" value="TreeGrafter"/>
</dbReference>
<dbReference type="Gene3D" id="1.10.357.10">
    <property type="entry name" value="Tetracycline Repressor, domain 2"/>
    <property type="match status" value="1"/>
</dbReference>
<name>F5XJX4_MICPN</name>
<proteinExistence type="predicted"/>
<dbReference type="KEGG" id="mph:MLP_04560"/>
<keyword evidence="1" id="KW-0805">Transcription regulation</keyword>
<dbReference type="InterPro" id="IPR050109">
    <property type="entry name" value="HTH-type_TetR-like_transc_reg"/>
</dbReference>
<organism evidence="6 7">
    <name type="scientific">Microlunatus phosphovorus (strain ATCC 700054 / DSM 10555 / JCM 9379 / NBRC 101784 / NCIMB 13414 / VKM Ac-1990 / NM-1)</name>
    <dbReference type="NCBI Taxonomy" id="1032480"/>
    <lineage>
        <taxon>Bacteria</taxon>
        <taxon>Bacillati</taxon>
        <taxon>Actinomycetota</taxon>
        <taxon>Actinomycetes</taxon>
        <taxon>Propionibacteriales</taxon>
        <taxon>Propionibacteriaceae</taxon>
        <taxon>Microlunatus</taxon>
    </lineage>
</organism>
<dbReference type="Gene3D" id="1.10.10.60">
    <property type="entry name" value="Homeodomain-like"/>
    <property type="match status" value="1"/>
</dbReference>
<feature type="DNA-binding region" description="H-T-H motif" evidence="4">
    <location>
        <begin position="36"/>
        <end position="55"/>
    </location>
</feature>
<dbReference type="SUPFAM" id="SSF48498">
    <property type="entry name" value="Tetracyclin repressor-like, C-terminal domain"/>
    <property type="match status" value="1"/>
</dbReference>
<dbReference type="InterPro" id="IPR009057">
    <property type="entry name" value="Homeodomain-like_sf"/>
</dbReference>
<evidence type="ECO:0000256" key="3">
    <source>
        <dbReference type="ARBA" id="ARBA00023163"/>
    </source>
</evidence>
<dbReference type="EMBL" id="AP012204">
    <property type="protein sequence ID" value="BAK33470.1"/>
    <property type="molecule type" value="Genomic_DNA"/>
</dbReference>
<dbReference type="GO" id="GO:0003700">
    <property type="term" value="F:DNA-binding transcription factor activity"/>
    <property type="evidence" value="ECO:0007669"/>
    <property type="project" value="TreeGrafter"/>
</dbReference>
<dbReference type="Pfam" id="PF00440">
    <property type="entry name" value="TetR_N"/>
    <property type="match status" value="1"/>
</dbReference>
<evidence type="ECO:0000259" key="5">
    <source>
        <dbReference type="PROSITE" id="PS50977"/>
    </source>
</evidence>
<dbReference type="PANTHER" id="PTHR30055:SF225">
    <property type="entry name" value="TRANSCRIPTIONAL REGULATORY PROTEIN-RELATED"/>
    <property type="match status" value="1"/>
</dbReference>
<dbReference type="eggNOG" id="COG1309">
    <property type="taxonomic scope" value="Bacteria"/>
</dbReference>
<feature type="domain" description="HTH tetR-type" evidence="5">
    <location>
        <begin position="13"/>
        <end position="73"/>
    </location>
</feature>
<dbReference type="RefSeq" id="WP_013861359.1">
    <property type="nucleotide sequence ID" value="NC_015635.1"/>
</dbReference>
<dbReference type="PANTHER" id="PTHR30055">
    <property type="entry name" value="HTH-TYPE TRANSCRIPTIONAL REGULATOR RUTR"/>
    <property type="match status" value="1"/>
</dbReference>
<gene>
    <name evidence="6" type="ordered locus">MLP_04560</name>
</gene>
<accession>F5XJX4</accession>
<dbReference type="Pfam" id="PF16859">
    <property type="entry name" value="TetR_C_11"/>
    <property type="match status" value="1"/>
</dbReference>
<reference evidence="6 7" key="1">
    <citation type="submission" date="2011-05" db="EMBL/GenBank/DDBJ databases">
        <title>Whole genome sequence of Microlunatus phosphovorus NM-1.</title>
        <authorList>
            <person name="Hosoyama A."/>
            <person name="Sasaki K."/>
            <person name="Harada T."/>
            <person name="Igarashi R."/>
            <person name="Kawakoshi A."/>
            <person name="Sasagawa M."/>
            <person name="Fukada J."/>
            <person name="Nakamura S."/>
            <person name="Katano Y."/>
            <person name="Hanada S."/>
            <person name="Kamagata Y."/>
            <person name="Nakamura N."/>
            <person name="Yamazaki S."/>
            <person name="Fujita N."/>
        </authorList>
    </citation>
    <scope>NUCLEOTIDE SEQUENCE [LARGE SCALE GENOMIC DNA]</scope>
    <source>
        <strain evidence="7">ATCC 700054 / DSM 10555 / JCM 9379 / NBRC 101784 / NCIMB 13414 / VKM Ac-1990 / NM-1</strain>
    </source>
</reference>
<dbReference type="InterPro" id="IPR001647">
    <property type="entry name" value="HTH_TetR"/>
</dbReference>
<keyword evidence="7" id="KW-1185">Reference proteome</keyword>
<dbReference type="OrthoDB" id="9796019at2"/>
<dbReference type="HOGENOM" id="CLU_069356_25_3_11"/>
<dbReference type="AlphaFoldDB" id="F5XJX4"/>
<dbReference type="STRING" id="1032480.MLP_04560"/>
<keyword evidence="2 4" id="KW-0238">DNA-binding</keyword>
<evidence type="ECO:0000313" key="6">
    <source>
        <dbReference type="EMBL" id="BAK33470.1"/>
    </source>
</evidence>
<dbReference type="Proteomes" id="UP000007947">
    <property type="component" value="Chromosome"/>
</dbReference>
<evidence type="ECO:0000256" key="1">
    <source>
        <dbReference type="ARBA" id="ARBA00023015"/>
    </source>
</evidence>
<dbReference type="SUPFAM" id="SSF46689">
    <property type="entry name" value="Homeodomain-like"/>
    <property type="match status" value="1"/>
</dbReference>
<evidence type="ECO:0000256" key="4">
    <source>
        <dbReference type="PROSITE-ProRule" id="PRU00335"/>
    </source>
</evidence>
<dbReference type="InterPro" id="IPR036271">
    <property type="entry name" value="Tet_transcr_reg_TetR-rel_C_sf"/>
</dbReference>
<protein>
    <submittedName>
        <fullName evidence="6">Putative TetR family transcriptional regulator</fullName>
    </submittedName>
</protein>
<dbReference type="PROSITE" id="PS50977">
    <property type="entry name" value="HTH_TETR_2"/>
    <property type="match status" value="1"/>
</dbReference>
<dbReference type="InterPro" id="IPR011075">
    <property type="entry name" value="TetR_C"/>
</dbReference>
<keyword evidence="3" id="KW-0804">Transcription</keyword>